<keyword evidence="2" id="KW-0804">Transcription</keyword>
<accession>A0AAP0NL45</accession>
<dbReference type="SMART" id="SM00733">
    <property type="entry name" value="Mterf"/>
    <property type="match status" value="6"/>
</dbReference>
<keyword evidence="2" id="KW-0806">Transcription termination</keyword>
<gene>
    <name evidence="4" type="ORF">Sjap_018439</name>
</gene>
<dbReference type="InterPro" id="IPR003690">
    <property type="entry name" value="MTERF"/>
</dbReference>
<sequence length="380" mass="43401">MFSLLRRRLPSEMDSTLNLLLLRTQFSRPISTNPPWNQSPSFTVSYLVNSCGLSPESALSASKKAHFDSPTKPDLVLHLFRNHGFSNTQIANLIAKRPLVLSAKPQNTLLPKLKFLNELGLSEPEIADYLSADPTILFRSLESRIMPSYQYLKSLLGTDEKVAATIKSSRCSWIFNFDLERVIGHKVAILRQYGVPEENIAKLVMFRPQSLSKNGDRFEELVKSVSEMGFNPSSMQFVNALYIFAGMSVNTLESKLKIFESYGWSEDDIVSALRNQPVCISISKEKLNEGLNFFMHKLKWEPSKLVKDANLLGLSLEKRVIPRWMVIQYLHSKHLIKDVVSIRYVLKLTEAKFLEKFLDKYKSKAPKILKLYRGTYSDLL</sequence>
<comment type="similarity">
    <text evidence="1">Belongs to the mTERF family.</text>
</comment>
<dbReference type="PANTHER" id="PTHR13068">
    <property type="entry name" value="CGI-12 PROTEIN-RELATED"/>
    <property type="match status" value="1"/>
</dbReference>
<organism evidence="4 5">
    <name type="scientific">Stephania japonica</name>
    <dbReference type="NCBI Taxonomy" id="461633"/>
    <lineage>
        <taxon>Eukaryota</taxon>
        <taxon>Viridiplantae</taxon>
        <taxon>Streptophyta</taxon>
        <taxon>Embryophyta</taxon>
        <taxon>Tracheophyta</taxon>
        <taxon>Spermatophyta</taxon>
        <taxon>Magnoliopsida</taxon>
        <taxon>Ranunculales</taxon>
        <taxon>Menispermaceae</taxon>
        <taxon>Menispermoideae</taxon>
        <taxon>Cissampelideae</taxon>
        <taxon>Stephania</taxon>
    </lineage>
</organism>
<proteinExistence type="inferred from homology"/>
<dbReference type="PANTHER" id="PTHR13068:SF236">
    <property type="entry name" value="OS02G0749800 PROTEIN"/>
    <property type="match status" value="1"/>
</dbReference>
<keyword evidence="3" id="KW-0809">Transit peptide</keyword>
<evidence type="ECO:0000256" key="3">
    <source>
        <dbReference type="ARBA" id="ARBA00022946"/>
    </source>
</evidence>
<comment type="caution">
    <text evidence="4">The sequence shown here is derived from an EMBL/GenBank/DDBJ whole genome shotgun (WGS) entry which is preliminary data.</text>
</comment>
<evidence type="ECO:0000313" key="5">
    <source>
        <dbReference type="Proteomes" id="UP001417504"/>
    </source>
</evidence>
<dbReference type="Gene3D" id="1.25.70.10">
    <property type="entry name" value="Transcription termination factor 3, mitochondrial"/>
    <property type="match status" value="1"/>
</dbReference>
<name>A0AAP0NL45_9MAGN</name>
<dbReference type="Proteomes" id="UP001417504">
    <property type="component" value="Unassembled WGS sequence"/>
</dbReference>
<keyword evidence="5" id="KW-1185">Reference proteome</keyword>
<dbReference type="Pfam" id="PF02536">
    <property type="entry name" value="mTERF"/>
    <property type="match status" value="2"/>
</dbReference>
<protein>
    <submittedName>
        <fullName evidence="4">Uncharacterized protein</fullName>
    </submittedName>
</protein>
<reference evidence="4 5" key="1">
    <citation type="submission" date="2024-01" db="EMBL/GenBank/DDBJ databases">
        <title>Genome assemblies of Stephania.</title>
        <authorList>
            <person name="Yang L."/>
        </authorList>
    </citation>
    <scope>NUCLEOTIDE SEQUENCE [LARGE SCALE GENOMIC DNA]</scope>
    <source>
        <strain evidence="4">QJT</strain>
        <tissue evidence="4">Leaf</tissue>
    </source>
</reference>
<keyword evidence="2" id="KW-0805">Transcription regulation</keyword>
<dbReference type="AlphaFoldDB" id="A0AAP0NL45"/>
<evidence type="ECO:0000313" key="4">
    <source>
        <dbReference type="EMBL" id="KAK9110379.1"/>
    </source>
</evidence>
<dbReference type="InterPro" id="IPR038538">
    <property type="entry name" value="MTERF_sf"/>
</dbReference>
<dbReference type="GO" id="GO:0006353">
    <property type="term" value="P:DNA-templated transcription termination"/>
    <property type="evidence" value="ECO:0007669"/>
    <property type="project" value="UniProtKB-KW"/>
</dbReference>
<evidence type="ECO:0000256" key="2">
    <source>
        <dbReference type="ARBA" id="ARBA00022472"/>
    </source>
</evidence>
<dbReference type="FunFam" id="1.25.70.10:FF:000001">
    <property type="entry name" value="Mitochondrial transcription termination factor-like"/>
    <property type="match status" value="1"/>
</dbReference>
<dbReference type="GO" id="GO:0003676">
    <property type="term" value="F:nucleic acid binding"/>
    <property type="evidence" value="ECO:0007669"/>
    <property type="project" value="InterPro"/>
</dbReference>
<evidence type="ECO:0000256" key="1">
    <source>
        <dbReference type="ARBA" id="ARBA00007692"/>
    </source>
</evidence>
<dbReference type="EMBL" id="JBBNAE010000007">
    <property type="protein sequence ID" value="KAK9110379.1"/>
    <property type="molecule type" value="Genomic_DNA"/>
</dbReference>